<evidence type="ECO:0000313" key="6">
    <source>
        <dbReference type="Proteomes" id="UP000694397"/>
    </source>
</evidence>
<reference evidence="5" key="2">
    <citation type="submission" date="2025-08" db="UniProtKB">
        <authorList>
            <consortium name="Ensembl"/>
        </authorList>
    </citation>
    <scope>IDENTIFICATION</scope>
</reference>
<feature type="region of interest" description="Disordered" evidence="3">
    <location>
        <begin position="25"/>
        <end position="62"/>
    </location>
</feature>
<dbReference type="PROSITE" id="PS50923">
    <property type="entry name" value="SUSHI"/>
    <property type="match status" value="1"/>
</dbReference>
<evidence type="ECO:0000313" key="5">
    <source>
        <dbReference type="Ensembl" id="ENSSFOP00015010002.2"/>
    </source>
</evidence>
<reference evidence="5 6" key="1">
    <citation type="submission" date="2019-04" db="EMBL/GenBank/DDBJ databases">
        <authorList>
            <consortium name="Wellcome Sanger Institute Data Sharing"/>
        </authorList>
    </citation>
    <scope>NUCLEOTIDE SEQUENCE [LARGE SCALE GENOMIC DNA]</scope>
</reference>
<evidence type="ECO:0000256" key="1">
    <source>
        <dbReference type="ARBA" id="ARBA00023157"/>
    </source>
</evidence>
<gene>
    <name evidence="5" type="primary">zgc:152863</name>
</gene>
<dbReference type="CDD" id="cd00033">
    <property type="entry name" value="CCP"/>
    <property type="match status" value="1"/>
</dbReference>
<dbReference type="SMART" id="SM00032">
    <property type="entry name" value="CCP"/>
    <property type="match status" value="1"/>
</dbReference>
<sequence length="361" mass="39858">MWAEPRRSSPPGKGLRPNPQQLAYATGRQQRSALRTPLHPPITRTYRPILHPPSSPRSAPTQQVVDLIPTAALRRSQGARSHPCEPRYSILMPLIPGATKHLRKPLFMSPCGPSLWKFMPSSLGCVILIVFILPDLASAKNCSHPVIPEHGGFRCEPSPCRGYPHKTTIHYFCEPGFYIPGRPHNSRCLHGIWTPNVPTCIPNPNTNINAEDGDIQPLPSVATTAIGVSIFLLTTTACMVIKSRLYPCHSHSRRSSDQMDLMVDGLPISLPTYEEAVYGSWGQRLPPCRGPTQLLLAQENSGQNPPLRQDSSEPSSPLQPFGQSTEAPPPPYEEVQGRPRESQRAGDRRALQIVLSEDKDN</sequence>
<comment type="caution">
    <text evidence="2">Lacks conserved residue(s) required for the propagation of feature annotation.</text>
</comment>
<organism evidence="5 6">
    <name type="scientific">Scleropages formosus</name>
    <name type="common">Asian bonytongue</name>
    <name type="synonym">Osteoglossum formosum</name>
    <dbReference type="NCBI Taxonomy" id="113540"/>
    <lineage>
        <taxon>Eukaryota</taxon>
        <taxon>Metazoa</taxon>
        <taxon>Chordata</taxon>
        <taxon>Craniata</taxon>
        <taxon>Vertebrata</taxon>
        <taxon>Euteleostomi</taxon>
        <taxon>Actinopterygii</taxon>
        <taxon>Neopterygii</taxon>
        <taxon>Teleostei</taxon>
        <taxon>Osteoglossocephala</taxon>
        <taxon>Osteoglossomorpha</taxon>
        <taxon>Osteoglossiformes</taxon>
        <taxon>Osteoglossidae</taxon>
        <taxon>Scleropages</taxon>
    </lineage>
</organism>
<dbReference type="PANTHER" id="PTHR46839:SF3">
    <property type="entry name" value="SUSHI DOMAIN-CONTAINING PROTEIN 6"/>
    <property type="match status" value="1"/>
</dbReference>
<keyword evidence="6" id="KW-1185">Reference proteome</keyword>
<dbReference type="GO" id="GO:0006974">
    <property type="term" value="P:DNA damage response"/>
    <property type="evidence" value="ECO:0007669"/>
    <property type="project" value="TreeGrafter"/>
</dbReference>
<keyword evidence="1 2" id="KW-1015">Disulfide bond</keyword>
<dbReference type="GeneTree" id="ENSGT00940000166340"/>
<feature type="compositionally biased region" description="Polar residues" evidence="3">
    <location>
        <begin position="312"/>
        <end position="326"/>
    </location>
</feature>
<feature type="disulfide bond" evidence="2">
    <location>
        <begin position="173"/>
        <end position="200"/>
    </location>
</feature>
<dbReference type="InterPro" id="IPR000436">
    <property type="entry name" value="Sushi_SCR_CCP_dom"/>
</dbReference>
<name>A0A8C9R618_SCLFO</name>
<dbReference type="Pfam" id="PF00084">
    <property type="entry name" value="Sushi"/>
    <property type="match status" value="1"/>
</dbReference>
<feature type="region of interest" description="Disordered" evidence="3">
    <location>
        <begin position="1"/>
        <end position="20"/>
    </location>
</feature>
<dbReference type="SUPFAM" id="SSF57535">
    <property type="entry name" value="Complement control module/SCR domain"/>
    <property type="match status" value="1"/>
</dbReference>
<dbReference type="InterPro" id="IPR042866">
    <property type="entry name" value="SUSD6"/>
</dbReference>
<dbReference type="AlphaFoldDB" id="A0A8C9R618"/>
<proteinExistence type="predicted"/>
<dbReference type="Ensembl" id="ENSSFOT00015010140.2">
    <property type="protein sequence ID" value="ENSSFOP00015010002.2"/>
    <property type="gene ID" value="ENSSFOG00015006509.2"/>
</dbReference>
<dbReference type="OrthoDB" id="9050236at2759"/>
<protein>
    <submittedName>
        <fullName evidence="5">Zgc:152863</fullName>
    </submittedName>
</protein>
<keyword evidence="2" id="KW-0768">Sushi</keyword>
<dbReference type="PANTHER" id="PTHR46839">
    <property type="entry name" value="SUSHI DOMAIN-CONTAINING PROTEIN 6"/>
    <property type="match status" value="1"/>
</dbReference>
<dbReference type="Gene3D" id="2.10.70.10">
    <property type="entry name" value="Complement Module, domain 1"/>
    <property type="match status" value="1"/>
</dbReference>
<feature type="region of interest" description="Disordered" evidence="3">
    <location>
        <begin position="300"/>
        <end position="361"/>
    </location>
</feature>
<dbReference type="Proteomes" id="UP000694397">
    <property type="component" value="Chromosome 10"/>
</dbReference>
<evidence type="ECO:0000256" key="2">
    <source>
        <dbReference type="PROSITE-ProRule" id="PRU00302"/>
    </source>
</evidence>
<reference evidence="5" key="3">
    <citation type="submission" date="2025-09" db="UniProtKB">
        <authorList>
            <consortium name="Ensembl"/>
        </authorList>
    </citation>
    <scope>IDENTIFICATION</scope>
</reference>
<dbReference type="InterPro" id="IPR035976">
    <property type="entry name" value="Sushi/SCR/CCP_sf"/>
</dbReference>
<feature type="compositionally biased region" description="Basic and acidic residues" evidence="3">
    <location>
        <begin position="335"/>
        <end position="361"/>
    </location>
</feature>
<evidence type="ECO:0000259" key="4">
    <source>
        <dbReference type="PROSITE" id="PS50923"/>
    </source>
</evidence>
<accession>A0A8C9R618</accession>
<evidence type="ECO:0000256" key="3">
    <source>
        <dbReference type="SAM" id="MobiDB-lite"/>
    </source>
</evidence>
<feature type="domain" description="Sushi" evidence="4">
    <location>
        <begin position="153"/>
        <end position="202"/>
    </location>
</feature>